<comment type="caution">
    <text evidence="1">The sequence shown here is derived from an EMBL/GenBank/DDBJ whole genome shotgun (WGS) entry which is preliminary data.</text>
</comment>
<evidence type="ECO:0000313" key="1">
    <source>
        <dbReference type="EMBL" id="OGD62469.1"/>
    </source>
</evidence>
<dbReference type="Proteomes" id="UP000177006">
    <property type="component" value="Unassembled WGS sequence"/>
</dbReference>
<accession>A0A1F5E4Y3</accession>
<protein>
    <submittedName>
        <fullName evidence="1">Uncharacterized protein</fullName>
    </submittedName>
</protein>
<gene>
    <name evidence="1" type="ORF">A2160_00085</name>
</gene>
<dbReference type="AlphaFoldDB" id="A0A1F5E4Y3"/>
<proteinExistence type="predicted"/>
<name>A0A1F5E4Y3_9BACT</name>
<organism evidence="1 2">
    <name type="scientific">Candidatus Beckwithbacteria bacterium RBG_13_42_9</name>
    <dbReference type="NCBI Taxonomy" id="1797457"/>
    <lineage>
        <taxon>Bacteria</taxon>
        <taxon>Candidatus Beckwithiibacteriota</taxon>
    </lineage>
</organism>
<dbReference type="EMBL" id="MEZK01000021">
    <property type="protein sequence ID" value="OGD62469.1"/>
    <property type="molecule type" value="Genomic_DNA"/>
</dbReference>
<sequence>MRHSERNLKICETSSAILAREAQERYQVLIGCNEIDDKFVPLALELIKIRLELGRRGSGRTFDPATGNVVRFTPLYIQDEDLVEQYRDKVALAMGTATAILG</sequence>
<reference evidence="1 2" key="1">
    <citation type="journal article" date="2016" name="Nat. Commun.">
        <title>Thousands of microbial genomes shed light on interconnected biogeochemical processes in an aquifer system.</title>
        <authorList>
            <person name="Anantharaman K."/>
            <person name="Brown C.T."/>
            <person name="Hug L.A."/>
            <person name="Sharon I."/>
            <person name="Castelle C.J."/>
            <person name="Probst A.J."/>
            <person name="Thomas B.C."/>
            <person name="Singh A."/>
            <person name="Wilkins M.J."/>
            <person name="Karaoz U."/>
            <person name="Brodie E.L."/>
            <person name="Williams K.H."/>
            <person name="Hubbard S.S."/>
            <person name="Banfield J.F."/>
        </authorList>
    </citation>
    <scope>NUCLEOTIDE SEQUENCE [LARGE SCALE GENOMIC DNA]</scope>
</reference>
<evidence type="ECO:0000313" key="2">
    <source>
        <dbReference type="Proteomes" id="UP000177006"/>
    </source>
</evidence>